<keyword evidence="4" id="KW-1185">Reference proteome</keyword>
<evidence type="ECO:0000259" key="2">
    <source>
        <dbReference type="PROSITE" id="PS50106"/>
    </source>
</evidence>
<organism evidence="3 4">
    <name type="scientific">Rhamnusium bicolor</name>
    <dbReference type="NCBI Taxonomy" id="1586634"/>
    <lineage>
        <taxon>Eukaryota</taxon>
        <taxon>Metazoa</taxon>
        <taxon>Ecdysozoa</taxon>
        <taxon>Arthropoda</taxon>
        <taxon>Hexapoda</taxon>
        <taxon>Insecta</taxon>
        <taxon>Pterygota</taxon>
        <taxon>Neoptera</taxon>
        <taxon>Endopterygota</taxon>
        <taxon>Coleoptera</taxon>
        <taxon>Polyphaga</taxon>
        <taxon>Cucujiformia</taxon>
        <taxon>Chrysomeloidea</taxon>
        <taxon>Cerambycidae</taxon>
        <taxon>Lepturinae</taxon>
        <taxon>Rhagiini</taxon>
        <taxon>Rhamnusium</taxon>
    </lineage>
</organism>
<feature type="region of interest" description="Disordered" evidence="1">
    <location>
        <begin position="124"/>
        <end position="143"/>
    </location>
</feature>
<protein>
    <recommendedName>
        <fullName evidence="2">PDZ domain-containing protein</fullName>
    </recommendedName>
</protein>
<dbReference type="Proteomes" id="UP001162156">
    <property type="component" value="Unassembled WGS sequence"/>
</dbReference>
<comment type="caution">
    <text evidence="3">The sequence shown here is derived from an EMBL/GenBank/DDBJ whole genome shotgun (WGS) entry which is preliminary data.</text>
</comment>
<feature type="domain" description="PDZ" evidence="2">
    <location>
        <begin position="4"/>
        <end position="87"/>
    </location>
</feature>
<dbReference type="PANTHER" id="PTHR19964">
    <property type="entry name" value="MULTIPLE PDZ DOMAIN PROTEIN"/>
    <property type="match status" value="1"/>
</dbReference>
<feature type="domain" description="PDZ" evidence="2">
    <location>
        <begin position="146"/>
        <end position="216"/>
    </location>
</feature>
<proteinExistence type="predicted"/>
<dbReference type="EMBL" id="JANEYF010000730">
    <property type="protein sequence ID" value="KAJ8968306.1"/>
    <property type="molecule type" value="Genomic_DNA"/>
</dbReference>
<reference evidence="3" key="1">
    <citation type="journal article" date="2023" name="Insect Mol. Biol.">
        <title>Genome sequencing provides insights into the evolution of gene families encoding plant cell wall-degrading enzymes in longhorned beetles.</title>
        <authorList>
            <person name="Shin N.R."/>
            <person name="Okamura Y."/>
            <person name="Kirsch R."/>
            <person name="Pauchet Y."/>
        </authorList>
    </citation>
    <scope>NUCLEOTIDE SEQUENCE</scope>
    <source>
        <strain evidence="3">RBIC_L_NR</strain>
    </source>
</reference>
<sequence length="287" mass="30865">MFLCVVLKQGNQSLGIMIIEGKHAEVGQGIFISDIQEGSSAEKAGLEIGEMILAVNKDSLVGSNYDTAANLLKRTEGLVSLVVSNPGRKEPSPSPTPTPTIPTNNTAVENNRNAVTKPVTLKAAVPPSRPTTPVPEPVSDPLTCPIIPGKDTTIENGIVLVEIYPGGTVDKDKRLQPGDQILDVNGTTLKDVTYTTASQALRQTLPKMKMTVYRPNNIEYITVEVDLIKKPGKGLGLSVVARKSGKGVYIADIVSISTNIYITPFKIQNYVIEICLMLFISLKNLIN</sequence>
<accession>A0AAV8ZS33</accession>
<evidence type="ECO:0000256" key="1">
    <source>
        <dbReference type="SAM" id="MobiDB-lite"/>
    </source>
</evidence>
<dbReference type="SMART" id="SM00228">
    <property type="entry name" value="PDZ"/>
    <property type="match status" value="2"/>
</dbReference>
<dbReference type="PROSITE" id="PS50106">
    <property type="entry name" value="PDZ"/>
    <property type="match status" value="2"/>
</dbReference>
<dbReference type="InterPro" id="IPR051342">
    <property type="entry name" value="PDZ_scaffold"/>
</dbReference>
<dbReference type="SUPFAM" id="SSF50156">
    <property type="entry name" value="PDZ domain-like"/>
    <property type="match status" value="2"/>
</dbReference>
<feature type="compositionally biased region" description="Pro residues" evidence="1">
    <location>
        <begin position="127"/>
        <end position="138"/>
    </location>
</feature>
<gene>
    <name evidence="3" type="ORF">NQ314_002367</name>
</gene>
<dbReference type="AlphaFoldDB" id="A0AAV8ZS33"/>
<dbReference type="PANTHER" id="PTHR19964:SF84">
    <property type="entry name" value="LIGAND OF NUMB PROTEIN X 2-LIKE ISOFORM X1"/>
    <property type="match status" value="1"/>
</dbReference>
<dbReference type="CDD" id="cd23064">
    <property type="entry name" value="PDZ3_INAD-like"/>
    <property type="match status" value="1"/>
</dbReference>
<dbReference type="Gene3D" id="2.30.42.10">
    <property type="match status" value="3"/>
</dbReference>
<dbReference type="Pfam" id="PF00595">
    <property type="entry name" value="PDZ"/>
    <property type="match status" value="2"/>
</dbReference>
<dbReference type="InterPro" id="IPR001478">
    <property type="entry name" value="PDZ"/>
</dbReference>
<evidence type="ECO:0000313" key="4">
    <source>
        <dbReference type="Proteomes" id="UP001162156"/>
    </source>
</evidence>
<feature type="region of interest" description="Disordered" evidence="1">
    <location>
        <begin position="84"/>
        <end position="113"/>
    </location>
</feature>
<dbReference type="InterPro" id="IPR036034">
    <property type="entry name" value="PDZ_sf"/>
</dbReference>
<evidence type="ECO:0000313" key="3">
    <source>
        <dbReference type="EMBL" id="KAJ8968306.1"/>
    </source>
</evidence>
<name>A0AAV8ZS33_9CUCU</name>